<evidence type="ECO:0000313" key="1">
    <source>
        <dbReference type="EMBL" id="OVE45669.1"/>
    </source>
</evidence>
<sequence>MGIQNFPAALQPIIQQGFLQREFQSGLQSRLGFRAIADREDFPNKIGETITKTRKGLKAPVETPLNPTTNTNLDNGLTPSGWTVEQYTLGINMYGDTIDLNMVTQGVGIAKQFAANAKTNGVQAMQSLDRIARNVLYAGYLGGNTRVRTTLGAPATTVAVDDIRGFQYVMVNGVMVPVSSSNPMTVTVGAGVYQLTGATPDGSNVSAAPKGVSGTLQFSANVSTSDGTAGNGVVSAVAPVVLRTNGRASTAALQAGDTLQMQDCLSAVATLRSNNVPDINGLYNCYLDDKQLLGLFKDPDFKLLYRGAYGSETYKTGQIIELLGLRFIPTNEAPQQASLGAGAIHRALICGQGALVEGDYVSTGYSDIPEAQKGLIEMVDAVCMVTREPLDRLQQIIAQSWYWIGGFALPTDVTANANIIPTATNSYLKRGVVIESL</sequence>
<evidence type="ECO:0000313" key="2">
    <source>
        <dbReference type="Proteomes" id="UP000196342"/>
    </source>
</evidence>
<dbReference type="EMBL" id="NHOO01000030">
    <property type="protein sequence ID" value="OVE45669.1"/>
    <property type="molecule type" value="Genomic_DNA"/>
</dbReference>
<dbReference type="RefSeq" id="WP_087698847.1">
    <property type="nucleotide sequence ID" value="NZ_NHOO01000030.1"/>
</dbReference>
<proteinExistence type="predicted"/>
<dbReference type="Proteomes" id="UP000196342">
    <property type="component" value="Unassembled WGS sequence"/>
</dbReference>
<gene>
    <name evidence="1" type="ORF">CBW21_22005</name>
</gene>
<organism evidence="1 2">
    <name type="scientific">Chromobacterium violaceum</name>
    <dbReference type="NCBI Taxonomy" id="536"/>
    <lineage>
        <taxon>Bacteria</taxon>
        <taxon>Pseudomonadati</taxon>
        <taxon>Pseudomonadota</taxon>
        <taxon>Betaproteobacteria</taxon>
        <taxon>Neisseriales</taxon>
        <taxon>Chromobacteriaceae</taxon>
        <taxon>Chromobacterium</taxon>
    </lineage>
</organism>
<name>A0A202B2I1_CHRVL</name>
<protein>
    <submittedName>
        <fullName evidence="1">DUF4043 domain-containing protein</fullName>
    </submittedName>
</protein>
<reference evidence="1 2" key="1">
    <citation type="submission" date="2017-05" db="EMBL/GenBank/DDBJ databases">
        <title>Chromobacterium violaceum GHPS1 isolated from Hydrocarbon polluted soil in French Guiana display an awesome secondary metabolite arsenal and a battery of drug and heavy-metal-resistance and detoxification of xenobiotics proteins.</title>
        <authorList>
            <person name="Belbahri L."/>
        </authorList>
    </citation>
    <scope>NUCLEOTIDE SEQUENCE [LARGE SCALE GENOMIC DNA]</scope>
    <source>
        <strain evidence="1 2">GHPS1</strain>
    </source>
</reference>
<comment type="caution">
    <text evidence="1">The sequence shown here is derived from an EMBL/GenBank/DDBJ whole genome shotgun (WGS) entry which is preliminary data.</text>
</comment>
<dbReference type="AlphaFoldDB" id="A0A202B2I1"/>
<accession>A0A202B2I1</accession>
<keyword evidence="2" id="KW-1185">Reference proteome</keyword>